<gene>
    <name evidence="1" type="ORF">MtrunA17_Chr4g0013711</name>
</gene>
<sequence>MSSLFDIIYNLNETYKVVVYHIEEEEDDDHGNAISEMKVFSLSDNYLINIQCFLVVVPINWLFLSTNSGSVYLSGTINSLACRDYCYKGFIVEQYVILSVDLSTETYTQLLLPQGFVDLPHYRPKHLWS</sequence>
<evidence type="ECO:0000313" key="1">
    <source>
        <dbReference type="EMBL" id="RHN59478.1"/>
    </source>
</evidence>
<accession>A0A396I3Y3</accession>
<dbReference type="AlphaFoldDB" id="A0A396I3Y3"/>
<reference evidence="1" key="1">
    <citation type="journal article" date="2018" name="Nat. Plants">
        <title>Whole-genome landscape of Medicago truncatula symbiotic genes.</title>
        <authorList>
            <person name="Pecrix Y."/>
            <person name="Gamas P."/>
            <person name="Carrere S."/>
        </authorList>
    </citation>
    <scope>NUCLEOTIDE SEQUENCE</scope>
    <source>
        <tissue evidence="1">Leaves</tissue>
    </source>
</reference>
<name>A0A396I3Y3_MEDTR</name>
<proteinExistence type="predicted"/>
<comment type="caution">
    <text evidence="1">The sequence shown here is derived from an EMBL/GenBank/DDBJ whole genome shotgun (WGS) entry which is preliminary data.</text>
</comment>
<protein>
    <submittedName>
        <fullName evidence="1">Uncharacterized protein</fullName>
    </submittedName>
</protein>
<dbReference type="EMBL" id="PSQE01000004">
    <property type="protein sequence ID" value="RHN59478.1"/>
    <property type="molecule type" value="Genomic_DNA"/>
</dbReference>
<dbReference type="Gramene" id="rna21509">
    <property type="protein sequence ID" value="RHN59478.1"/>
    <property type="gene ID" value="gene21509"/>
</dbReference>
<dbReference type="Proteomes" id="UP000265566">
    <property type="component" value="Chromosome 4"/>
</dbReference>
<organism evidence="1">
    <name type="scientific">Medicago truncatula</name>
    <name type="common">Barrel medic</name>
    <name type="synonym">Medicago tribuloides</name>
    <dbReference type="NCBI Taxonomy" id="3880"/>
    <lineage>
        <taxon>Eukaryota</taxon>
        <taxon>Viridiplantae</taxon>
        <taxon>Streptophyta</taxon>
        <taxon>Embryophyta</taxon>
        <taxon>Tracheophyta</taxon>
        <taxon>Spermatophyta</taxon>
        <taxon>Magnoliopsida</taxon>
        <taxon>eudicotyledons</taxon>
        <taxon>Gunneridae</taxon>
        <taxon>Pentapetalae</taxon>
        <taxon>rosids</taxon>
        <taxon>fabids</taxon>
        <taxon>Fabales</taxon>
        <taxon>Fabaceae</taxon>
        <taxon>Papilionoideae</taxon>
        <taxon>50 kb inversion clade</taxon>
        <taxon>NPAAA clade</taxon>
        <taxon>Hologalegina</taxon>
        <taxon>IRL clade</taxon>
        <taxon>Trifolieae</taxon>
        <taxon>Medicago</taxon>
    </lineage>
</organism>